<dbReference type="Proteomes" id="UP000266178">
    <property type="component" value="Unassembled WGS sequence"/>
</dbReference>
<organism evidence="1 2">
    <name type="scientific">Meiothermus granaticius NBRC 107808</name>
    <dbReference type="NCBI Taxonomy" id="1227551"/>
    <lineage>
        <taxon>Bacteria</taxon>
        <taxon>Thermotogati</taxon>
        <taxon>Deinococcota</taxon>
        <taxon>Deinococci</taxon>
        <taxon>Thermales</taxon>
        <taxon>Thermaceae</taxon>
        <taxon>Meiothermus</taxon>
    </lineage>
</organism>
<dbReference type="RefSeq" id="WP_119357930.1">
    <property type="nucleotide sequence ID" value="NZ_BJXM01000030.1"/>
</dbReference>
<dbReference type="AlphaFoldDB" id="A0A399F6E2"/>
<reference evidence="1 2" key="1">
    <citation type="submission" date="2018-08" db="EMBL/GenBank/DDBJ databases">
        <title>Meiothermus granaticius genome AF-68 sequencing project.</title>
        <authorList>
            <person name="Da Costa M.S."/>
            <person name="Albuquerque L."/>
            <person name="Raposo P."/>
            <person name="Froufe H.J.C."/>
            <person name="Barroso C.S."/>
            <person name="Egas C."/>
        </authorList>
    </citation>
    <scope>NUCLEOTIDE SEQUENCE [LARGE SCALE GENOMIC DNA]</scope>
    <source>
        <strain evidence="1 2">AF-68</strain>
    </source>
</reference>
<evidence type="ECO:0008006" key="3">
    <source>
        <dbReference type="Google" id="ProtNLM"/>
    </source>
</evidence>
<evidence type="ECO:0000313" key="1">
    <source>
        <dbReference type="EMBL" id="RIH91660.1"/>
    </source>
</evidence>
<keyword evidence="2" id="KW-1185">Reference proteome</keyword>
<dbReference type="OrthoDB" id="512401at2"/>
<sequence>MAQPQSPRMVAELELIRRKYPNAVYRVDTNSMEWVMVPDYPLPKEIWGRDKAHVAVKIHPAAYPANYPYGLYVEGPMQLLSGQPVGNYTPVSEPVPFPGQWGVFSWYVENWNPHANVEKGNNLARFIDSFAERFREGA</sequence>
<name>A0A399F6E2_9DEIN</name>
<proteinExistence type="predicted"/>
<gene>
    <name evidence="1" type="ORF">Mgrana_02470</name>
</gene>
<evidence type="ECO:0000313" key="2">
    <source>
        <dbReference type="Proteomes" id="UP000266178"/>
    </source>
</evidence>
<protein>
    <recommendedName>
        <fullName evidence="3">E2 family protein E</fullName>
    </recommendedName>
</protein>
<dbReference type="EMBL" id="QWLB01000036">
    <property type="protein sequence ID" value="RIH91660.1"/>
    <property type="molecule type" value="Genomic_DNA"/>
</dbReference>
<accession>A0A399F6E2</accession>
<comment type="caution">
    <text evidence="1">The sequence shown here is derived from an EMBL/GenBank/DDBJ whole genome shotgun (WGS) entry which is preliminary data.</text>
</comment>